<proteinExistence type="predicted"/>
<evidence type="ECO:0008006" key="4">
    <source>
        <dbReference type="Google" id="ProtNLM"/>
    </source>
</evidence>
<dbReference type="OrthoDB" id="283083at2"/>
<dbReference type="EMBL" id="LSNE01000003">
    <property type="protein sequence ID" value="KXI29954.1"/>
    <property type="molecule type" value="Genomic_DNA"/>
</dbReference>
<dbReference type="Pfam" id="PF14316">
    <property type="entry name" value="DUF4381"/>
    <property type="match status" value="1"/>
</dbReference>
<accession>A0A136A409</accession>
<keyword evidence="1" id="KW-1133">Transmembrane helix</keyword>
<organism evidence="2 3">
    <name type="scientific">Paraglaciecola hydrolytica</name>
    <dbReference type="NCBI Taxonomy" id="1799789"/>
    <lineage>
        <taxon>Bacteria</taxon>
        <taxon>Pseudomonadati</taxon>
        <taxon>Pseudomonadota</taxon>
        <taxon>Gammaproteobacteria</taxon>
        <taxon>Alteromonadales</taxon>
        <taxon>Alteromonadaceae</taxon>
        <taxon>Paraglaciecola</taxon>
    </lineage>
</organism>
<gene>
    <name evidence="2" type="ORF">AX660_08045</name>
</gene>
<keyword evidence="1" id="KW-0812">Transmembrane</keyword>
<keyword evidence="3" id="KW-1185">Reference proteome</keyword>
<name>A0A136A409_9ALTE</name>
<evidence type="ECO:0000313" key="2">
    <source>
        <dbReference type="EMBL" id="KXI29954.1"/>
    </source>
</evidence>
<feature type="transmembrane region" description="Helical" evidence="1">
    <location>
        <begin position="23"/>
        <end position="44"/>
    </location>
</feature>
<comment type="caution">
    <text evidence="2">The sequence shown here is derived from an EMBL/GenBank/DDBJ whole genome shotgun (WGS) entry which is preliminary data.</text>
</comment>
<protein>
    <recommendedName>
        <fullName evidence="4">DUF4381 domain-containing protein</fullName>
    </recommendedName>
</protein>
<dbReference type="RefSeq" id="WP_068373454.1">
    <property type="nucleotide sequence ID" value="NZ_LSNE01000003.1"/>
</dbReference>
<evidence type="ECO:0000313" key="3">
    <source>
        <dbReference type="Proteomes" id="UP000070299"/>
    </source>
</evidence>
<dbReference type="Proteomes" id="UP000070299">
    <property type="component" value="Unassembled WGS sequence"/>
</dbReference>
<dbReference type="InterPro" id="IPR025489">
    <property type="entry name" value="DUF4381"/>
</dbReference>
<sequence length="177" mass="20220">MNPLADLKDIHIPNSLGWWPPAYGWWLLTLIVLSLVIWLLIFSIKRYQYNQPKRQAHAALAAITQDSPNWPIELNSLLKRLVQTYQPNLAIQSLFGDRWLDFLTQALATNKQSEFKPKMQHFQQALYQAQPAKQLDFAESQALIANWIKDAKLTGKQSGQRFSQWSASNTAQGGSDV</sequence>
<dbReference type="AlphaFoldDB" id="A0A136A409"/>
<evidence type="ECO:0000256" key="1">
    <source>
        <dbReference type="SAM" id="Phobius"/>
    </source>
</evidence>
<keyword evidence="1" id="KW-0472">Membrane</keyword>
<dbReference type="STRING" id="1799789.AX660_08045"/>
<reference evidence="3" key="1">
    <citation type="submission" date="2016-02" db="EMBL/GenBank/DDBJ databases">
        <authorList>
            <person name="Schultz-Johansen M."/>
            <person name="Glaring M.A."/>
            <person name="Bech P.K."/>
            <person name="Stougaard P."/>
        </authorList>
    </citation>
    <scope>NUCLEOTIDE SEQUENCE [LARGE SCALE GENOMIC DNA]</scope>
    <source>
        <strain evidence="3">S66</strain>
    </source>
</reference>